<evidence type="ECO:0000313" key="5">
    <source>
        <dbReference type="Proteomes" id="UP001589755"/>
    </source>
</evidence>
<protein>
    <submittedName>
        <fullName evidence="4">Pyridoxal-phosphate dependent enzyme</fullName>
    </submittedName>
</protein>
<dbReference type="InterPro" id="IPR001926">
    <property type="entry name" value="TrpB-like_PALP"/>
</dbReference>
<dbReference type="EMBL" id="JBHLXD010000060">
    <property type="protein sequence ID" value="MFC0210539.1"/>
    <property type="molecule type" value="Genomic_DNA"/>
</dbReference>
<evidence type="ECO:0000259" key="3">
    <source>
        <dbReference type="Pfam" id="PF00291"/>
    </source>
</evidence>
<evidence type="ECO:0000256" key="1">
    <source>
        <dbReference type="ARBA" id="ARBA00001933"/>
    </source>
</evidence>
<dbReference type="InterPro" id="IPR036052">
    <property type="entry name" value="TrpB-like_PALP_sf"/>
</dbReference>
<evidence type="ECO:0000313" key="4">
    <source>
        <dbReference type="EMBL" id="MFC0210539.1"/>
    </source>
</evidence>
<sequence length="492" mass="53619">MSNLFSQTVVDQAVYDNVVVQLKEKGVRLPRIAELADPSTIAPAIVSDLQNVDPDAADVRNLFRVHWYNDAERKGFADTPAHLVLPSALTGVRAKIIVAVGARFPMIRAHKVLAAYGCLVPRLVTGQFDPLAQRSVWPSTGNYCRGGVAIATTLGCRSVAVLPELMSSERFRWLEEWVADKRDIVRTPGSESNLKEIYDACRELAEDPQNVIFNQFSEFGNYIIHRAVTGPALEAVFNAVNAEGRLVPRAFVCASGSSGTLAAGDHLKKKLGSAIAVVEALECPTLLRNGYGEHNIQGIGDKHVPLIHNALNSDFVIGVSDQASDHLNLLFNTEEGKAYLAHRKGVDPTLLAQLSALGLSGIANVVAAIKLARHLDLGEDDALVTVATDSAEMYGSQAEKTLKRAYPDGFDAVSAAEVAGRHLFGAATDNLEELDHVGRQRIFNLGYYTWVEQQGVALDDFDRRRDPRFWDGLMDMVPVWDGLIDTLNARLG</sequence>
<dbReference type="InterPro" id="IPR050214">
    <property type="entry name" value="Cys_Synth/Cystath_Beta-Synth"/>
</dbReference>
<comment type="caution">
    <text evidence="4">The sequence shown here is derived from an EMBL/GenBank/DDBJ whole genome shotgun (WGS) entry which is preliminary data.</text>
</comment>
<comment type="cofactor">
    <cofactor evidence="1">
        <name>pyridoxal 5'-phosphate</name>
        <dbReference type="ChEBI" id="CHEBI:597326"/>
    </cofactor>
</comment>
<feature type="domain" description="Tryptophan synthase beta chain-like PALP" evidence="3">
    <location>
        <begin position="123"/>
        <end position="389"/>
    </location>
</feature>
<dbReference type="Pfam" id="PF00291">
    <property type="entry name" value="PALP"/>
    <property type="match status" value="1"/>
</dbReference>
<dbReference type="Proteomes" id="UP001589755">
    <property type="component" value="Unassembled WGS sequence"/>
</dbReference>
<dbReference type="Gene3D" id="3.40.50.1100">
    <property type="match status" value="2"/>
</dbReference>
<keyword evidence="2" id="KW-0663">Pyridoxal phosphate</keyword>
<keyword evidence="5" id="KW-1185">Reference proteome</keyword>
<evidence type="ECO:0000256" key="2">
    <source>
        <dbReference type="ARBA" id="ARBA00022898"/>
    </source>
</evidence>
<dbReference type="PANTHER" id="PTHR10314">
    <property type="entry name" value="CYSTATHIONINE BETA-SYNTHASE"/>
    <property type="match status" value="1"/>
</dbReference>
<proteinExistence type="predicted"/>
<reference evidence="4 5" key="1">
    <citation type="submission" date="2024-09" db="EMBL/GenBank/DDBJ databases">
        <authorList>
            <person name="Sun Q."/>
            <person name="Mori K."/>
        </authorList>
    </citation>
    <scope>NUCLEOTIDE SEQUENCE [LARGE SCALE GENOMIC DNA]</scope>
    <source>
        <strain evidence="4 5">CCM 8543</strain>
    </source>
</reference>
<organism evidence="4 5">
    <name type="scientific">Chelativorans intermedius</name>
    <dbReference type="NCBI Taxonomy" id="515947"/>
    <lineage>
        <taxon>Bacteria</taxon>
        <taxon>Pseudomonadati</taxon>
        <taxon>Pseudomonadota</taxon>
        <taxon>Alphaproteobacteria</taxon>
        <taxon>Hyphomicrobiales</taxon>
        <taxon>Phyllobacteriaceae</taxon>
        <taxon>Chelativorans</taxon>
    </lineage>
</organism>
<name>A0ABV6DD02_9HYPH</name>
<dbReference type="SUPFAM" id="SSF53686">
    <property type="entry name" value="Tryptophan synthase beta subunit-like PLP-dependent enzymes"/>
    <property type="match status" value="1"/>
</dbReference>
<gene>
    <name evidence="4" type="ORF">ACFFJ2_19300</name>
</gene>
<accession>A0ABV6DD02</accession>
<dbReference type="RefSeq" id="WP_261522805.1">
    <property type="nucleotide sequence ID" value="NZ_JAODNW010000044.1"/>
</dbReference>